<dbReference type="HOGENOM" id="CLU_1250811_0_0_1"/>
<proteinExistence type="predicted"/>
<organism evidence="1 2">
    <name type="scientific">Hebeloma cylindrosporum</name>
    <dbReference type="NCBI Taxonomy" id="76867"/>
    <lineage>
        <taxon>Eukaryota</taxon>
        <taxon>Fungi</taxon>
        <taxon>Dikarya</taxon>
        <taxon>Basidiomycota</taxon>
        <taxon>Agaricomycotina</taxon>
        <taxon>Agaricomycetes</taxon>
        <taxon>Agaricomycetidae</taxon>
        <taxon>Agaricales</taxon>
        <taxon>Agaricineae</taxon>
        <taxon>Hymenogastraceae</taxon>
        <taxon>Hebeloma</taxon>
    </lineage>
</organism>
<dbReference type="EMBL" id="KN831832">
    <property type="protein sequence ID" value="KIM35076.1"/>
    <property type="molecule type" value="Genomic_DNA"/>
</dbReference>
<accession>A0A0C3BUN0</accession>
<evidence type="ECO:0000313" key="1">
    <source>
        <dbReference type="EMBL" id="KIM35076.1"/>
    </source>
</evidence>
<keyword evidence="2" id="KW-1185">Reference proteome</keyword>
<dbReference type="Proteomes" id="UP000053424">
    <property type="component" value="Unassembled WGS sequence"/>
</dbReference>
<name>A0A0C3BUN0_HEBCY</name>
<protein>
    <submittedName>
        <fullName evidence="1">Uncharacterized protein</fullName>
    </submittedName>
</protein>
<evidence type="ECO:0000313" key="2">
    <source>
        <dbReference type="Proteomes" id="UP000053424"/>
    </source>
</evidence>
<gene>
    <name evidence="1" type="ORF">M413DRAFT_449903</name>
</gene>
<sequence length="216" mass="24395">MSLYPDNVNRANRVRQLAQDIAGIQAALRESVEDARIRDADAVYALNLLSEEAGFRKLDDYVTVANQLTVNVEGKLEEFGPPVNPIMLIAEGIQGAHSRTMLQAAIVELCGHRFIMKNMQRQVYAILTFKSNAKSIVQMKFVYDRLINKGSASGEEVAQDMRPEMDKIVADIRSAVHGITSEAIWELLDEQDESRTSWRDEDPNLEKILEWVHDHA</sequence>
<reference evidence="2" key="2">
    <citation type="submission" date="2015-01" db="EMBL/GenBank/DDBJ databases">
        <title>Evolutionary Origins and Diversification of the Mycorrhizal Mutualists.</title>
        <authorList>
            <consortium name="DOE Joint Genome Institute"/>
            <consortium name="Mycorrhizal Genomics Consortium"/>
            <person name="Kohler A."/>
            <person name="Kuo A."/>
            <person name="Nagy L.G."/>
            <person name="Floudas D."/>
            <person name="Copeland A."/>
            <person name="Barry K.W."/>
            <person name="Cichocki N."/>
            <person name="Veneault-Fourrey C."/>
            <person name="LaButti K."/>
            <person name="Lindquist E.A."/>
            <person name="Lipzen A."/>
            <person name="Lundell T."/>
            <person name="Morin E."/>
            <person name="Murat C."/>
            <person name="Riley R."/>
            <person name="Ohm R."/>
            <person name="Sun H."/>
            <person name="Tunlid A."/>
            <person name="Henrissat B."/>
            <person name="Grigoriev I.V."/>
            <person name="Hibbett D.S."/>
            <person name="Martin F."/>
        </authorList>
    </citation>
    <scope>NUCLEOTIDE SEQUENCE [LARGE SCALE GENOMIC DNA]</scope>
    <source>
        <strain evidence="2">h7</strain>
    </source>
</reference>
<dbReference type="AlphaFoldDB" id="A0A0C3BUN0"/>
<reference evidence="1 2" key="1">
    <citation type="submission" date="2014-04" db="EMBL/GenBank/DDBJ databases">
        <authorList>
            <consortium name="DOE Joint Genome Institute"/>
            <person name="Kuo A."/>
            <person name="Gay G."/>
            <person name="Dore J."/>
            <person name="Kohler A."/>
            <person name="Nagy L.G."/>
            <person name="Floudas D."/>
            <person name="Copeland A."/>
            <person name="Barry K.W."/>
            <person name="Cichocki N."/>
            <person name="Veneault-Fourrey C."/>
            <person name="LaButti K."/>
            <person name="Lindquist E.A."/>
            <person name="Lipzen A."/>
            <person name="Lundell T."/>
            <person name="Morin E."/>
            <person name="Murat C."/>
            <person name="Sun H."/>
            <person name="Tunlid A."/>
            <person name="Henrissat B."/>
            <person name="Grigoriev I.V."/>
            <person name="Hibbett D.S."/>
            <person name="Martin F."/>
            <person name="Nordberg H.P."/>
            <person name="Cantor M.N."/>
            <person name="Hua S.X."/>
        </authorList>
    </citation>
    <scope>NUCLEOTIDE SEQUENCE [LARGE SCALE GENOMIC DNA]</scope>
    <source>
        <strain evidence="2">h7</strain>
    </source>
</reference>
<dbReference type="OrthoDB" id="3516995at2759"/>